<dbReference type="GO" id="GO:0004301">
    <property type="term" value="F:epoxide hydrolase activity"/>
    <property type="evidence" value="ECO:0007669"/>
    <property type="project" value="TreeGrafter"/>
</dbReference>
<feature type="domain" description="AB hydrolase-1" evidence="4">
    <location>
        <begin position="23"/>
        <end position="139"/>
    </location>
</feature>
<dbReference type="EMBL" id="FCOB02000004">
    <property type="protein sequence ID" value="SAK51422.1"/>
    <property type="molecule type" value="Genomic_DNA"/>
</dbReference>
<dbReference type="Gene3D" id="3.40.50.1820">
    <property type="entry name" value="alpha/beta hydrolase"/>
    <property type="match status" value="1"/>
</dbReference>
<dbReference type="PIRSF" id="PIRSF001112">
    <property type="entry name" value="Epoxide_hydrolase"/>
    <property type="match status" value="1"/>
</dbReference>
<dbReference type="STRING" id="1777144.AWB83_01212"/>
<name>A0A158A0T9_9BURK</name>
<dbReference type="GO" id="GO:0097176">
    <property type="term" value="P:epoxide metabolic process"/>
    <property type="evidence" value="ECO:0007669"/>
    <property type="project" value="TreeGrafter"/>
</dbReference>
<evidence type="ECO:0000313" key="6">
    <source>
        <dbReference type="Proteomes" id="UP000054978"/>
    </source>
</evidence>
<feature type="active site" description="Proton donor" evidence="3">
    <location>
        <position position="242"/>
    </location>
</feature>
<proteinExistence type="inferred from homology"/>
<feature type="active site" description="Proton acceptor" evidence="3">
    <location>
        <position position="294"/>
    </location>
</feature>
<reference evidence="5" key="1">
    <citation type="submission" date="2016-01" db="EMBL/GenBank/DDBJ databases">
        <authorList>
            <person name="Peeters C."/>
        </authorList>
    </citation>
    <scope>NUCLEOTIDE SEQUENCE [LARGE SCALE GENOMIC DNA]</scope>
    <source>
        <strain evidence="5">LMG 29326</strain>
    </source>
</reference>
<dbReference type="AlphaFoldDB" id="A0A158A0T9"/>
<comment type="similarity">
    <text evidence="1">Belongs to the peptidase S33 family.</text>
</comment>
<dbReference type="InterPro" id="IPR016292">
    <property type="entry name" value="Epoxide_hydrolase"/>
</dbReference>
<dbReference type="InterPro" id="IPR029058">
    <property type="entry name" value="AB_hydrolase_fold"/>
</dbReference>
<dbReference type="InterPro" id="IPR000639">
    <property type="entry name" value="Epox_hydrolase-like"/>
</dbReference>
<gene>
    <name evidence="5" type="ORF">AWB83_01212</name>
</gene>
<evidence type="ECO:0000313" key="5">
    <source>
        <dbReference type="EMBL" id="SAK51422.1"/>
    </source>
</evidence>
<evidence type="ECO:0000256" key="1">
    <source>
        <dbReference type="ARBA" id="ARBA00010088"/>
    </source>
</evidence>
<feature type="active site" description="Nucleophile" evidence="3">
    <location>
        <position position="106"/>
    </location>
</feature>
<protein>
    <submittedName>
        <fullName evidence="5">Epocide hydrolase domain-containing protein</fullName>
    </submittedName>
</protein>
<keyword evidence="6" id="KW-1185">Reference proteome</keyword>
<accession>A0A158A0T9</accession>
<organism evidence="5 6">
    <name type="scientific">Caballeronia ptereochthonis</name>
    <dbReference type="NCBI Taxonomy" id="1777144"/>
    <lineage>
        <taxon>Bacteria</taxon>
        <taxon>Pseudomonadati</taxon>
        <taxon>Pseudomonadota</taxon>
        <taxon>Betaproteobacteria</taxon>
        <taxon>Burkholderiales</taxon>
        <taxon>Burkholderiaceae</taxon>
        <taxon>Caballeronia</taxon>
    </lineage>
</organism>
<dbReference type="Proteomes" id="UP000054978">
    <property type="component" value="Unassembled WGS sequence"/>
</dbReference>
<comment type="caution">
    <text evidence="5">The sequence shown here is derived from an EMBL/GenBank/DDBJ whole genome shotgun (WGS) entry which is preliminary data.</text>
</comment>
<sequence>MTNIDGVDIHFIWVRSKNPNALPLIMTHGWPGSVFEELKVIGPLTDPVAFGGRAEDSFDLVLPSMPGYGFSGKPKTADWTPDHIAHAWDELMKRLGYQHYVAQGGDWGSVIADKMAAQRPPGLLGIHVNMPATVPPEIARSLKAGDPPPSGLSDKEKAAYKSLANLYTRGGGYAAMMVTRPQTLGYALADSPVGQAAWMYDKFADWTYSGGAPERSLTKDEMLDDITLYWLTNTSTSAAQLYWTNNANNFNAVDVSIPAAVTVFPGEIYQAPRSWVDRSYHKLIYFNEVDKGGHFAAWEQPQLFAEEIRSAFRTLR</sequence>
<keyword evidence="2 5" id="KW-0378">Hydrolase</keyword>
<evidence type="ECO:0000256" key="2">
    <source>
        <dbReference type="ARBA" id="ARBA00022801"/>
    </source>
</evidence>
<dbReference type="PANTHER" id="PTHR21661:SF35">
    <property type="entry name" value="EPOXIDE HYDROLASE"/>
    <property type="match status" value="1"/>
</dbReference>
<dbReference type="PANTHER" id="PTHR21661">
    <property type="entry name" value="EPOXIDE HYDROLASE 1-RELATED"/>
    <property type="match status" value="1"/>
</dbReference>
<dbReference type="InterPro" id="IPR000073">
    <property type="entry name" value="AB_hydrolase_1"/>
</dbReference>
<evidence type="ECO:0000256" key="3">
    <source>
        <dbReference type="PIRSR" id="PIRSR001112-1"/>
    </source>
</evidence>
<dbReference type="Pfam" id="PF00561">
    <property type="entry name" value="Abhydrolase_1"/>
    <property type="match status" value="1"/>
</dbReference>
<evidence type="ECO:0000259" key="4">
    <source>
        <dbReference type="Pfam" id="PF00561"/>
    </source>
</evidence>
<dbReference type="SUPFAM" id="SSF53474">
    <property type="entry name" value="alpha/beta-Hydrolases"/>
    <property type="match status" value="1"/>
</dbReference>
<dbReference type="PRINTS" id="PR00412">
    <property type="entry name" value="EPOXHYDRLASE"/>
</dbReference>